<feature type="transmembrane region" description="Helical" evidence="1">
    <location>
        <begin position="61"/>
        <end position="84"/>
    </location>
</feature>
<reference evidence="2" key="1">
    <citation type="submission" date="2022-03" db="EMBL/GenBank/DDBJ databases">
        <authorList>
            <person name="Lindestad O."/>
        </authorList>
    </citation>
    <scope>NUCLEOTIDE SEQUENCE</scope>
</reference>
<name>A0A8S4QHY6_9NEOP</name>
<keyword evidence="1" id="KW-0812">Transmembrane</keyword>
<dbReference type="Proteomes" id="UP000838756">
    <property type="component" value="Unassembled WGS sequence"/>
</dbReference>
<feature type="non-terminal residue" evidence="2">
    <location>
        <position position="86"/>
    </location>
</feature>
<proteinExistence type="predicted"/>
<keyword evidence="1" id="KW-1133">Transmembrane helix</keyword>
<evidence type="ECO:0000313" key="2">
    <source>
        <dbReference type="EMBL" id="CAH2210308.1"/>
    </source>
</evidence>
<dbReference type="AlphaFoldDB" id="A0A8S4QHY6"/>
<dbReference type="EMBL" id="CAKXAJ010007154">
    <property type="protein sequence ID" value="CAH2210308.1"/>
    <property type="molecule type" value="Genomic_DNA"/>
</dbReference>
<evidence type="ECO:0000313" key="3">
    <source>
        <dbReference type="Proteomes" id="UP000838756"/>
    </source>
</evidence>
<dbReference type="OrthoDB" id="1684102at2759"/>
<gene>
    <name evidence="2" type="primary">jg25538</name>
    <name evidence="2" type="ORF">PAEG_LOCUS2218</name>
</gene>
<sequence>MDVEVHMLIILGPLIAFNLIPSLKMLAPFSALANVMTFVGLGIIVYYLLAGKKPEAQGEALDLWGSAETFPLFFGTVLFALTAVGV</sequence>
<accession>A0A8S4QHY6</accession>
<protein>
    <submittedName>
        <fullName evidence="2">Jg25538 protein</fullName>
    </submittedName>
</protein>
<feature type="transmembrane region" description="Helical" evidence="1">
    <location>
        <begin position="29"/>
        <end position="49"/>
    </location>
</feature>
<feature type="transmembrane region" description="Helical" evidence="1">
    <location>
        <begin position="7"/>
        <end position="23"/>
    </location>
</feature>
<organism evidence="2 3">
    <name type="scientific">Pararge aegeria aegeria</name>
    <dbReference type="NCBI Taxonomy" id="348720"/>
    <lineage>
        <taxon>Eukaryota</taxon>
        <taxon>Metazoa</taxon>
        <taxon>Ecdysozoa</taxon>
        <taxon>Arthropoda</taxon>
        <taxon>Hexapoda</taxon>
        <taxon>Insecta</taxon>
        <taxon>Pterygota</taxon>
        <taxon>Neoptera</taxon>
        <taxon>Endopterygota</taxon>
        <taxon>Lepidoptera</taxon>
        <taxon>Glossata</taxon>
        <taxon>Ditrysia</taxon>
        <taxon>Papilionoidea</taxon>
        <taxon>Nymphalidae</taxon>
        <taxon>Satyrinae</taxon>
        <taxon>Satyrini</taxon>
        <taxon>Parargina</taxon>
        <taxon>Pararge</taxon>
    </lineage>
</organism>
<comment type="caution">
    <text evidence="2">The sequence shown here is derived from an EMBL/GenBank/DDBJ whole genome shotgun (WGS) entry which is preliminary data.</text>
</comment>
<evidence type="ECO:0000256" key="1">
    <source>
        <dbReference type="SAM" id="Phobius"/>
    </source>
</evidence>
<keyword evidence="3" id="KW-1185">Reference proteome</keyword>
<keyword evidence="1" id="KW-0472">Membrane</keyword>